<feature type="chain" id="PRO_5008899556" evidence="2">
    <location>
        <begin position="22"/>
        <end position="101"/>
    </location>
</feature>
<dbReference type="EMBL" id="GDJX01024501">
    <property type="protein sequence ID" value="JAT43435.1"/>
    <property type="molecule type" value="Transcribed_RNA"/>
</dbReference>
<feature type="region of interest" description="Disordered" evidence="1">
    <location>
        <begin position="39"/>
        <end position="58"/>
    </location>
</feature>
<gene>
    <name evidence="3" type="primary">Bmpr2</name>
    <name evidence="3" type="ORF">g.15939</name>
</gene>
<protein>
    <submittedName>
        <fullName evidence="3">Bone morphogenetic protein receptor type-2</fullName>
    </submittedName>
</protein>
<evidence type="ECO:0000256" key="2">
    <source>
        <dbReference type="SAM" id="SignalP"/>
    </source>
</evidence>
<sequence length="101" mass="11271">MRLAISVAFLLLLLLFTTVQGIRLKGEPLGAFQGKLQEEKSSAPTVGESPVAGTHLCSEGGRCSGTVEKRRIMKEVEGAHHWLPRFHEDYYGPRNHKPKHH</sequence>
<evidence type="ECO:0000313" key="3">
    <source>
        <dbReference type="EMBL" id="JAT43435.1"/>
    </source>
</evidence>
<evidence type="ECO:0000256" key="1">
    <source>
        <dbReference type="SAM" id="MobiDB-lite"/>
    </source>
</evidence>
<keyword evidence="3" id="KW-0675">Receptor</keyword>
<reference evidence="3" key="1">
    <citation type="submission" date="2015-07" db="EMBL/GenBank/DDBJ databases">
        <title>Transcriptome Assembly of Anthurium amnicola.</title>
        <authorList>
            <person name="Suzuki J."/>
        </authorList>
    </citation>
    <scope>NUCLEOTIDE SEQUENCE</scope>
</reference>
<keyword evidence="2" id="KW-0732">Signal</keyword>
<feature type="signal peptide" evidence="2">
    <location>
        <begin position="1"/>
        <end position="21"/>
    </location>
</feature>
<proteinExistence type="predicted"/>
<organism evidence="3">
    <name type="scientific">Anthurium amnicola</name>
    <dbReference type="NCBI Taxonomy" id="1678845"/>
    <lineage>
        <taxon>Eukaryota</taxon>
        <taxon>Viridiplantae</taxon>
        <taxon>Streptophyta</taxon>
        <taxon>Embryophyta</taxon>
        <taxon>Tracheophyta</taxon>
        <taxon>Spermatophyta</taxon>
        <taxon>Magnoliopsida</taxon>
        <taxon>Liliopsida</taxon>
        <taxon>Araceae</taxon>
        <taxon>Pothoideae</taxon>
        <taxon>Potheae</taxon>
        <taxon>Anthurium</taxon>
    </lineage>
</organism>
<dbReference type="AlphaFoldDB" id="A0A1D1XM31"/>
<accession>A0A1D1XM31</accession>
<name>A0A1D1XM31_9ARAE</name>